<feature type="compositionally biased region" description="Polar residues" evidence="1">
    <location>
        <begin position="50"/>
        <end position="63"/>
    </location>
</feature>
<dbReference type="RefSeq" id="XP_030515698.1">
    <property type="nucleotide sequence ID" value="XM_030659838.2"/>
</dbReference>
<dbReference type="InterPro" id="IPR040387">
    <property type="entry name" value="RIN4/NOI4"/>
</dbReference>
<dbReference type="InterPro" id="IPR008700">
    <property type="entry name" value="TypeIII_avirulence_cleave"/>
</dbReference>
<reference evidence="3" key="1">
    <citation type="submission" date="2025-05" db="UniProtKB">
        <authorList>
            <consortium name="RefSeq"/>
        </authorList>
    </citation>
    <scope>NUCLEOTIDE SEQUENCE [LARGE SCALE GENOMIC DNA]</scope>
</reference>
<keyword evidence="3" id="KW-1185">Reference proteome</keyword>
<evidence type="ECO:0000313" key="4">
    <source>
        <dbReference type="RefSeq" id="XP_030515698.1"/>
    </source>
</evidence>
<accession>A0A8B8N007</accession>
<dbReference type="GO" id="GO:0005886">
    <property type="term" value="C:plasma membrane"/>
    <property type="evidence" value="ECO:0007669"/>
    <property type="project" value="TreeGrafter"/>
</dbReference>
<feature type="domain" description="RIN4 pathogenic type III effector avirulence factor Avr cleavage site" evidence="2">
    <location>
        <begin position="4"/>
        <end position="33"/>
    </location>
</feature>
<feature type="compositionally biased region" description="Polar residues" evidence="1">
    <location>
        <begin position="185"/>
        <end position="198"/>
    </location>
</feature>
<feature type="region of interest" description="Disordered" evidence="1">
    <location>
        <begin position="296"/>
        <end position="322"/>
    </location>
</feature>
<feature type="compositionally biased region" description="Basic and acidic residues" evidence="1">
    <location>
        <begin position="87"/>
        <end position="96"/>
    </location>
</feature>
<dbReference type="PANTHER" id="PTHR33159">
    <property type="entry name" value="RPM1-INTERACTING PROTEIN 4 (RIN4) FAMILY PROTEIN"/>
    <property type="match status" value="1"/>
</dbReference>
<reference evidence="4" key="2">
    <citation type="submission" date="2025-08" db="UniProtKB">
        <authorList>
            <consortium name="RefSeq"/>
        </authorList>
    </citation>
    <scope>IDENTIFICATION</scope>
    <source>
        <tissue evidence="4">Leaf</tissue>
    </source>
</reference>
<feature type="region of interest" description="Disordered" evidence="1">
    <location>
        <begin position="28"/>
        <end position="283"/>
    </location>
</feature>
<feature type="domain" description="RIN4 pathogenic type III effector avirulence factor Avr cleavage site" evidence="2">
    <location>
        <begin position="263"/>
        <end position="297"/>
    </location>
</feature>
<name>A0A8B8N007_9MYRT</name>
<gene>
    <name evidence="4" type="primary">LOC115729314</name>
</gene>
<proteinExistence type="predicted"/>
<organism evidence="3 4">
    <name type="scientific">Rhodamnia argentea</name>
    <dbReference type="NCBI Taxonomy" id="178133"/>
    <lineage>
        <taxon>Eukaryota</taxon>
        <taxon>Viridiplantae</taxon>
        <taxon>Streptophyta</taxon>
        <taxon>Embryophyta</taxon>
        <taxon>Tracheophyta</taxon>
        <taxon>Spermatophyta</taxon>
        <taxon>Magnoliopsida</taxon>
        <taxon>eudicotyledons</taxon>
        <taxon>Gunneridae</taxon>
        <taxon>Pentapetalae</taxon>
        <taxon>rosids</taxon>
        <taxon>malvids</taxon>
        <taxon>Myrtales</taxon>
        <taxon>Myrtaceae</taxon>
        <taxon>Myrtoideae</taxon>
        <taxon>Myrteae</taxon>
        <taxon>Australasian group</taxon>
        <taxon>Rhodamnia</taxon>
    </lineage>
</organism>
<evidence type="ECO:0000259" key="2">
    <source>
        <dbReference type="Pfam" id="PF05627"/>
    </source>
</evidence>
<dbReference type="AlphaFoldDB" id="A0A8B8N007"/>
<dbReference type="OrthoDB" id="850982at2759"/>
<sequence length="337" mass="37583">MAQQRSQLPTFGNWDNEDGVPYTAYFEKARKGKGRVKRNPNDVQSDHETYMTSEPRTRTSSSQKEADLGSQKVAEPEAATSKQKHYRCGDEADRRRLIGSPLYRGAIGGKTDLGAPRPYNSGVRKPKTEAELVMKAQYARRPSHEHRIRAGEFDHPRRRFSDSMLHRDPRYSRAAAESPVLRGSGMSSPYRSVWQNPWSEHIKSSSHSTQHRASVGGGGGRMSSPVQEPEKRHSSTSRGHSTAPTTPGRSRLKPVARGDKTSNHSTAVPKFGDWDETSPSSADGYTHVFNLVVEEKKGAAGKPPVTTAENPHSNGQYSRAETRSKSRGCWCFPWRKR</sequence>
<evidence type="ECO:0000256" key="1">
    <source>
        <dbReference type="SAM" id="MobiDB-lite"/>
    </source>
</evidence>
<dbReference type="KEGG" id="rarg:115729314"/>
<dbReference type="Proteomes" id="UP000827889">
    <property type="component" value="Chromosome 1"/>
</dbReference>
<dbReference type="PANTHER" id="PTHR33159:SF74">
    <property type="entry name" value="RPM1-INTERACTING PROTEIN 4-LIKE"/>
    <property type="match status" value="1"/>
</dbReference>
<dbReference type="Pfam" id="PF05627">
    <property type="entry name" value="AvrRpt-cleavage"/>
    <property type="match status" value="2"/>
</dbReference>
<feature type="compositionally biased region" description="Basic and acidic residues" evidence="1">
    <location>
        <begin position="148"/>
        <end position="171"/>
    </location>
</feature>
<feature type="compositionally biased region" description="Polar residues" evidence="1">
    <location>
        <begin position="307"/>
        <end position="319"/>
    </location>
</feature>
<protein>
    <submittedName>
        <fullName evidence="4">RPM1-interacting protein 4-like</fullName>
    </submittedName>
</protein>
<evidence type="ECO:0000313" key="3">
    <source>
        <dbReference type="Proteomes" id="UP000827889"/>
    </source>
</evidence>
<feature type="compositionally biased region" description="Polar residues" evidence="1">
    <location>
        <begin position="236"/>
        <end position="248"/>
    </location>
</feature>